<dbReference type="RefSeq" id="XP_046015340.1">
    <property type="nucleotide sequence ID" value="XM_046162176.1"/>
</dbReference>
<dbReference type="Proteomes" id="UP000756346">
    <property type="component" value="Unassembled WGS sequence"/>
</dbReference>
<feature type="transmembrane region" description="Helical" evidence="1">
    <location>
        <begin position="145"/>
        <end position="164"/>
    </location>
</feature>
<keyword evidence="1" id="KW-0812">Transmembrane</keyword>
<dbReference type="EMBL" id="JAGTJQ010000003">
    <property type="protein sequence ID" value="KAH7035247.1"/>
    <property type="molecule type" value="Genomic_DNA"/>
</dbReference>
<evidence type="ECO:0000313" key="2">
    <source>
        <dbReference type="EMBL" id="KAH7035247.1"/>
    </source>
</evidence>
<protein>
    <submittedName>
        <fullName evidence="2">Uncharacterized protein</fullName>
    </submittedName>
</protein>
<dbReference type="AlphaFoldDB" id="A0A9P8YE31"/>
<name>A0A9P8YE31_9PEZI</name>
<comment type="caution">
    <text evidence="2">The sequence shown here is derived from an EMBL/GenBank/DDBJ whole genome shotgun (WGS) entry which is preliminary data.</text>
</comment>
<sequence>MAAKHSGPVEVLLEPITSLYNMPAMPHPLLSGVPSTTEGYALIGALLPAGIAIACIILHLARLALPKGPRWTRRFAKEPISRQPRSWSRWAVSLLGLSAIGLALSILDIATRSSFQPIWSCEPLPWLLALLLILAARPGKTPKTLLVIFATVLVCDSLSVLLRYSKVKHVHIFFIACLVTDCVTIAVIFCMPMRHPALAKDGVAKPFESPDSRLR</sequence>
<keyword evidence="1" id="KW-0472">Membrane</keyword>
<feature type="transmembrane region" description="Helical" evidence="1">
    <location>
        <begin position="170"/>
        <end position="191"/>
    </location>
</feature>
<proteinExistence type="predicted"/>
<evidence type="ECO:0000313" key="3">
    <source>
        <dbReference type="Proteomes" id="UP000756346"/>
    </source>
</evidence>
<organism evidence="2 3">
    <name type="scientific">Microdochium trichocladiopsis</name>
    <dbReference type="NCBI Taxonomy" id="1682393"/>
    <lineage>
        <taxon>Eukaryota</taxon>
        <taxon>Fungi</taxon>
        <taxon>Dikarya</taxon>
        <taxon>Ascomycota</taxon>
        <taxon>Pezizomycotina</taxon>
        <taxon>Sordariomycetes</taxon>
        <taxon>Xylariomycetidae</taxon>
        <taxon>Xylariales</taxon>
        <taxon>Microdochiaceae</taxon>
        <taxon>Microdochium</taxon>
    </lineage>
</organism>
<dbReference type="GeneID" id="70191722"/>
<feature type="transmembrane region" description="Helical" evidence="1">
    <location>
        <begin position="86"/>
        <end position="111"/>
    </location>
</feature>
<gene>
    <name evidence="2" type="ORF">B0I36DRAFT_421176</name>
</gene>
<feature type="non-terminal residue" evidence="2">
    <location>
        <position position="215"/>
    </location>
</feature>
<evidence type="ECO:0000256" key="1">
    <source>
        <dbReference type="SAM" id="Phobius"/>
    </source>
</evidence>
<feature type="transmembrane region" description="Helical" evidence="1">
    <location>
        <begin position="40"/>
        <end position="65"/>
    </location>
</feature>
<keyword evidence="3" id="KW-1185">Reference proteome</keyword>
<keyword evidence="1" id="KW-1133">Transmembrane helix</keyword>
<accession>A0A9P8YE31</accession>
<reference evidence="2" key="1">
    <citation type="journal article" date="2021" name="Nat. Commun.">
        <title>Genetic determinants of endophytism in the Arabidopsis root mycobiome.</title>
        <authorList>
            <person name="Mesny F."/>
            <person name="Miyauchi S."/>
            <person name="Thiergart T."/>
            <person name="Pickel B."/>
            <person name="Atanasova L."/>
            <person name="Karlsson M."/>
            <person name="Huettel B."/>
            <person name="Barry K.W."/>
            <person name="Haridas S."/>
            <person name="Chen C."/>
            <person name="Bauer D."/>
            <person name="Andreopoulos W."/>
            <person name="Pangilinan J."/>
            <person name="LaButti K."/>
            <person name="Riley R."/>
            <person name="Lipzen A."/>
            <person name="Clum A."/>
            <person name="Drula E."/>
            <person name="Henrissat B."/>
            <person name="Kohler A."/>
            <person name="Grigoriev I.V."/>
            <person name="Martin F.M."/>
            <person name="Hacquard S."/>
        </authorList>
    </citation>
    <scope>NUCLEOTIDE SEQUENCE</scope>
    <source>
        <strain evidence="2">MPI-CAGE-CH-0230</strain>
    </source>
</reference>